<organism evidence="10 11">
    <name type="scientific">Micromonospora polyrhachis</name>
    <dbReference type="NCBI Taxonomy" id="1282883"/>
    <lineage>
        <taxon>Bacteria</taxon>
        <taxon>Bacillati</taxon>
        <taxon>Actinomycetota</taxon>
        <taxon>Actinomycetes</taxon>
        <taxon>Micromonosporales</taxon>
        <taxon>Micromonosporaceae</taxon>
        <taxon>Micromonospora</taxon>
    </lineage>
</organism>
<comment type="similarity">
    <text evidence="7">Belongs to the binding-protein-dependent transport system permease family.</text>
</comment>
<dbReference type="AlphaFoldDB" id="A0A7W7SSD1"/>
<evidence type="ECO:0000256" key="8">
    <source>
        <dbReference type="SAM" id="MobiDB-lite"/>
    </source>
</evidence>
<gene>
    <name evidence="10" type="ORF">FHR38_003816</name>
</gene>
<dbReference type="InterPro" id="IPR000515">
    <property type="entry name" value="MetI-like"/>
</dbReference>
<keyword evidence="6 7" id="KW-0472">Membrane</keyword>
<feature type="compositionally biased region" description="Low complexity" evidence="8">
    <location>
        <begin position="21"/>
        <end position="38"/>
    </location>
</feature>
<keyword evidence="5 7" id="KW-1133">Transmembrane helix</keyword>
<dbReference type="SUPFAM" id="SSF161098">
    <property type="entry name" value="MetI-like"/>
    <property type="match status" value="1"/>
</dbReference>
<evidence type="ECO:0000256" key="4">
    <source>
        <dbReference type="ARBA" id="ARBA00022692"/>
    </source>
</evidence>
<feature type="transmembrane region" description="Helical" evidence="7">
    <location>
        <begin position="185"/>
        <end position="206"/>
    </location>
</feature>
<evidence type="ECO:0000313" key="11">
    <source>
        <dbReference type="Proteomes" id="UP000578819"/>
    </source>
</evidence>
<name>A0A7W7SSD1_9ACTN</name>
<evidence type="ECO:0000256" key="3">
    <source>
        <dbReference type="ARBA" id="ARBA00022475"/>
    </source>
</evidence>
<keyword evidence="4 7" id="KW-0812">Transmembrane</keyword>
<dbReference type="PANTHER" id="PTHR30151">
    <property type="entry name" value="ALKANE SULFONATE ABC TRANSPORTER-RELATED, MEMBRANE SUBUNIT"/>
    <property type="match status" value="1"/>
</dbReference>
<comment type="caution">
    <text evidence="10">The sequence shown here is derived from an EMBL/GenBank/DDBJ whole genome shotgun (WGS) entry which is preliminary data.</text>
</comment>
<evidence type="ECO:0000259" key="9">
    <source>
        <dbReference type="PROSITE" id="PS50928"/>
    </source>
</evidence>
<feature type="compositionally biased region" description="Low complexity" evidence="8">
    <location>
        <begin position="1"/>
        <end position="14"/>
    </location>
</feature>
<comment type="subcellular location">
    <subcellularLocation>
        <location evidence="1 7">Cell membrane</location>
        <topology evidence="1 7">Multi-pass membrane protein</topology>
    </subcellularLocation>
</comment>
<dbReference type="RefSeq" id="WP_184535904.1">
    <property type="nucleotide sequence ID" value="NZ_JACHJW010000001.1"/>
</dbReference>
<evidence type="ECO:0000313" key="10">
    <source>
        <dbReference type="EMBL" id="MBB4960083.1"/>
    </source>
</evidence>
<evidence type="ECO:0000256" key="1">
    <source>
        <dbReference type="ARBA" id="ARBA00004651"/>
    </source>
</evidence>
<feature type="region of interest" description="Disordered" evidence="8">
    <location>
        <begin position="1"/>
        <end position="38"/>
    </location>
</feature>
<keyword evidence="2 7" id="KW-0813">Transport</keyword>
<keyword evidence="3" id="KW-1003">Cell membrane</keyword>
<evidence type="ECO:0000256" key="7">
    <source>
        <dbReference type="RuleBase" id="RU363032"/>
    </source>
</evidence>
<sequence>MASDTITTTATTDAANREADAATQEADAAARGADAATRGTGRETISGLDALEIASREKTASRARLLWASTWPKLTALGLAVLAWQAVVWSGWKPEYALPGPVTVGRDLGGYLVDPALWNGLATTGRRAVVGFAAAVTVGLLLGLAVARVRVLRAALGSMITALQTMPSIAWFPLAILLFQLSEQAIFFVVVLGAAPSIANGVIHGVDYVPPLLLRAGRNLGARGISLYRYVIAPAALPAIVAGLKQGWAFAWRSLMAGELLVVIATKTSIGAQLTYARELSDAERLIAIMIVILLVGLLVDAAFGAADRAIRRRWGILDSTAG</sequence>
<dbReference type="CDD" id="cd06261">
    <property type="entry name" value="TM_PBP2"/>
    <property type="match status" value="1"/>
</dbReference>
<evidence type="ECO:0000256" key="5">
    <source>
        <dbReference type="ARBA" id="ARBA00022989"/>
    </source>
</evidence>
<evidence type="ECO:0000256" key="6">
    <source>
        <dbReference type="ARBA" id="ARBA00023136"/>
    </source>
</evidence>
<dbReference type="Gene3D" id="1.10.3720.10">
    <property type="entry name" value="MetI-like"/>
    <property type="match status" value="1"/>
</dbReference>
<keyword evidence="11" id="KW-1185">Reference proteome</keyword>
<accession>A0A7W7SSD1</accession>
<dbReference type="GO" id="GO:0055085">
    <property type="term" value="P:transmembrane transport"/>
    <property type="evidence" value="ECO:0007669"/>
    <property type="project" value="InterPro"/>
</dbReference>
<dbReference type="InterPro" id="IPR035906">
    <property type="entry name" value="MetI-like_sf"/>
</dbReference>
<feature type="transmembrane region" description="Helical" evidence="7">
    <location>
        <begin position="128"/>
        <end position="147"/>
    </location>
</feature>
<feature type="domain" description="ABC transmembrane type-1" evidence="9">
    <location>
        <begin position="121"/>
        <end position="304"/>
    </location>
</feature>
<dbReference type="EMBL" id="JACHJW010000001">
    <property type="protein sequence ID" value="MBB4960083.1"/>
    <property type="molecule type" value="Genomic_DNA"/>
</dbReference>
<protein>
    <submittedName>
        <fullName evidence="10">NitT/TauT family transport system permease protein</fullName>
    </submittedName>
</protein>
<evidence type="ECO:0000256" key="2">
    <source>
        <dbReference type="ARBA" id="ARBA00022448"/>
    </source>
</evidence>
<dbReference type="PROSITE" id="PS50928">
    <property type="entry name" value="ABC_TM1"/>
    <property type="match status" value="1"/>
</dbReference>
<feature type="transmembrane region" description="Helical" evidence="7">
    <location>
        <begin position="74"/>
        <end position="92"/>
    </location>
</feature>
<feature type="transmembrane region" description="Helical" evidence="7">
    <location>
        <begin position="286"/>
        <end position="307"/>
    </location>
</feature>
<dbReference type="PANTHER" id="PTHR30151:SF40">
    <property type="entry name" value="TRANSPORT SYSTEM INTEGRAL MEMBRANE PROTEIN"/>
    <property type="match status" value="1"/>
</dbReference>
<proteinExistence type="inferred from homology"/>
<reference evidence="10 11" key="1">
    <citation type="submission" date="2020-08" db="EMBL/GenBank/DDBJ databases">
        <title>Sequencing the genomes of 1000 actinobacteria strains.</title>
        <authorList>
            <person name="Klenk H.-P."/>
        </authorList>
    </citation>
    <scope>NUCLEOTIDE SEQUENCE [LARGE SCALE GENOMIC DNA]</scope>
    <source>
        <strain evidence="10 11">DSM 45886</strain>
    </source>
</reference>
<feature type="transmembrane region" description="Helical" evidence="7">
    <location>
        <begin position="159"/>
        <end position="179"/>
    </location>
</feature>
<dbReference type="GO" id="GO:0005886">
    <property type="term" value="C:plasma membrane"/>
    <property type="evidence" value="ECO:0007669"/>
    <property type="project" value="UniProtKB-SubCell"/>
</dbReference>
<feature type="transmembrane region" description="Helical" evidence="7">
    <location>
        <begin position="227"/>
        <end position="244"/>
    </location>
</feature>
<dbReference type="Pfam" id="PF00528">
    <property type="entry name" value="BPD_transp_1"/>
    <property type="match status" value="1"/>
</dbReference>
<dbReference type="Proteomes" id="UP000578819">
    <property type="component" value="Unassembled WGS sequence"/>
</dbReference>